<dbReference type="Proteomes" id="UP001465976">
    <property type="component" value="Unassembled WGS sequence"/>
</dbReference>
<keyword evidence="4 6" id="KW-0472">Membrane</keyword>
<name>A0ABR3FWR8_9AGAR</name>
<keyword evidence="3 6" id="KW-1133">Transmembrane helix</keyword>
<evidence type="ECO:0000256" key="5">
    <source>
        <dbReference type="SAM" id="MobiDB-lite"/>
    </source>
</evidence>
<comment type="subcellular location">
    <subcellularLocation>
        <location evidence="1">Membrane</location>
        <topology evidence="1">Multi-pass membrane protein</topology>
    </subcellularLocation>
</comment>
<dbReference type="EMBL" id="JBAHYK010000043">
    <property type="protein sequence ID" value="KAL0579974.1"/>
    <property type="molecule type" value="Genomic_DNA"/>
</dbReference>
<evidence type="ECO:0000256" key="1">
    <source>
        <dbReference type="ARBA" id="ARBA00004141"/>
    </source>
</evidence>
<dbReference type="SUPFAM" id="SSF103481">
    <property type="entry name" value="Multidrug resistance efflux transporter EmrE"/>
    <property type="match status" value="1"/>
</dbReference>
<dbReference type="PANTHER" id="PTHR13146">
    <property type="match status" value="1"/>
</dbReference>
<dbReference type="PANTHER" id="PTHR13146:SF0">
    <property type="entry name" value="SOLUTE CARRIER FAMILY 35 MEMBER F6"/>
    <property type="match status" value="1"/>
</dbReference>
<sequence length="456" mass="49828">MDPPLLLRICNVSRIVMTQTFDVAFSTSSLYGKLSKCSSAKCFVGTLCRRKQLQINKANLSFSGFLPVIFSWLNSKRKTSSVQLPTDPEPEADALDKVDSSAEPLTGWKVLLLWIPAACDLTGTTLMNIGLLYTPVSIYQMTRGSLVLFVAFLSVTFLRRRLWLYQWVSLLIVMAGVALVGYSGSLIKDAVKEAVNVLVSRFTSTDADVPPPEPIEMPEATAAVIGVFFVLFAQVFTATQFVVEGKSQLRFFITCRYSVPPLVAVGFEGLFGAISILLLFPILSIPAVASKSPFFDLRRGWDQMINTPTVLYSGIAIACSIALFNYFGLSVTRHVSATARSLADTCRTLSIWLISLGLGWEKLLFPISLLQVLGFSLLVYGTFLFNNLVSVPPCLPQPETHRSDDPEEAEGLLSNSTIDETAVLPADLGQSGYDVVPEGQHAIAQPPKPTSRPHAD</sequence>
<comment type="caution">
    <text evidence="7">The sequence shown here is derived from an EMBL/GenBank/DDBJ whole genome shotgun (WGS) entry which is preliminary data.</text>
</comment>
<proteinExistence type="predicted"/>
<feature type="region of interest" description="Disordered" evidence="5">
    <location>
        <begin position="429"/>
        <end position="456"/>
    </location>
</feature>
<reference evidence="7 8" key="1">
    <citation type="submission" date="2024-02" db="EMBL/GenBank/DDBJ databases">
        <title>A draft genome for the cacao thread blight pathogen Marasmius crinis-equi.</title>
        <authorList>
            <person name="Cohen S.P."/>
            <person name="Baruah I.K."/>
            <person name="Amoako-Attah I."/>
            <person name="Bukari Y."/>
            <person name="Meinhardt L.W."/>
            <person name="Bailey B.A."/>
        </authorList>
    </citation>
    <scope>NUCLEOTIDE SEQUENCE [LARGE SCALE GENOMIC DNA]</scope>
    <source>
        <strain evidence="7 8">GH-76</strain>
    </source>
</reference>
<evidence type="ECO:0008006" key="9">
    <source>
        <dbReference type="Google" id="ProtNLM"/>
    </source>
</evidence>
<keyword evidence="8" id="KW-1185">Reference proteome</keyword>
<dbReference type="InterPro" id="IPR007271">
    <property type="entry name" value="Nuc_sug_transpt"/>
</dbReference>
<keyword evidence="2 6" id="KW-0812">Transmembrane</keyword>
<dbReference type="InterPro" id="IPR037185">
    <property type="entry name" value="EmrE-like"/>
</dbReference>
<evidence type="ECO:0000256" key="6">
    <source>
        <dbReference type="SAM" id="Phobius"/>
    </source>
</evidence>
<evidence type="ECO:0000313" key="8">
    <source>
        <dbReference type="Proteomes" id="UP001465976"/>
    </source>
</evidence>
<feature type="transmembrane region" description="Helical" evidence="6">
    <location>
        <begin position="141"/>
        <end position="158"/>
    </location>
</feature>
<dbReference type="Pfam" id="PF04142">
    <property type="entry name" value="Nuc_sug_transp"/>
    <property type="match status" value="1"/>
</dbReference>
<feature type="transmembrane region" description="Helical" evidence="6">
    <location>
        <begin position="222"/>
        <end position="243"/>
    </location>
</feature>
<evidence type="ECO:0000256" key="2">
    <source>
        <dbReference type="ARBA" id="ARBA00022692"/>
    </source>
</evidence>
<organism evidence="7 8">
    <name type="scientific">Marasmius crinis-equi</name>
    <dbReference type="NCBI Taxonomy" id="585013"/>
    <lineage>
        <taxon>Eukaryota</taxon>
        <taxon>Fungi</taxon>
        <taxon>Dikarya</taxon>
        <taxon>Basidiomycota</taxon>
        <taxon>Agaricomycotina</taxon>
        <taxon>Agaricomycetes</taxon>
        <taxon>Agaricomycetidae</taxon>
        <taxon>Agaricales</taxon>
        <taxon>Marasmiineae</taxon>
        <taxon>Marasmiaceae</taxon>
        <taxon>Marasmius</taxon>
    </lineage>
</organism>
<evidence type="ECO:0000256" key="4">
    <source>
        <dbReference type="ARBA" id="ARBA00023136"/>
    </source>
</evidence>
<evidence type="ECO:0000313" key="7">
    <source>
        <dbReference type="EMBL" id="KAL0579974.1"/>
    </source>
</evidence>
<accession>A0ABR3FWR8</accession>
<feature type="transmembrane region" description="Helical" evidence="6">
    <location>
        <begin position="164"/>
        <end position="182"/>
    </location>
</feature>
<evidence type="ECO:0000256" key="3">
    <source>
        <dbReference type="ARBA" id="ARBA00022989"/>
    </source>
</evidence>
<feature type="transmembrane region" description="Helical" evidence="6">
    <location>
        <begin position="310"/>
        <end position="329"/>
    </location>
</feature>
<feature type="transmembrane region" description="Helical" evidence="6">
    <location>
        <begin position="263"/>
        <end position="289"/>
    </location>
</feature>
<protein>
    <recommendedName>
        <fullName evidence="9">Integral membrane protein</fullName>
    </recommendedName>
</protein>
<gene>
    <name evidence="7" type="ORF">V5O48_002058</name>
</gene>